<protein>
    <submittedName>
        <fullName evidence="1">Uncharacterized protein</fullName>
    </submittedName>
</protein>
<proteinExistence type="predicted"/>
<evidence type="ECO:0000313" key="1">
    <source>
        <dbReference type="EMBL" id="TFK53996.1"/>
    </source>
</evidence>
<keyword evidence="2" id="KW-1185">Reference proteome</keyword>
<accession>A0A5C3NC46</accession>
<reference evidence="1 2" key="1">
    <citation type="journal article" date="2019" name="Nat. Ecol. Evol.">
        <title>Megaphylogeny resolves global patterns of mushroom evolution.</title>
        <authorList>
            <person name="Varga T."/>
            <person name="Krizsan K."/>
            <person name="Foldi C."/>
            <person name="Dima B."/>
            <person name="Sanchez-Garcia M."/>
            <person name="Sanchez-Ramirez S."/>
            <person name="Szollosi G.J."/>
            <person name="Szarkandi J.G."/>
            <person name="Papp V."/>
            <person name="Albert L."/>
            <person name="Andreopoulos W."/>
            <person name="Angelini C."/>
            <person name="Antonin V."/>
            <person name="Barry K.W."/>
            <person name="Bougher N.L."/>
            <person name="Buchanan P."/>
            <person name="Buyck B."/>
            <person name="Bense V."/>
            <person name="Catcheside P."/>
            <person name="Chovatia M."/>
            <person name="Cooper J."/>
            <person name="Damon W."/>
            <person name="Desjardin D."/>
            <person name="Finy P."/>
            <person name="Geml J."/>
            <person name="Haridas S."/>
            <person name="Hughes K."/>
            <person name="Justo A."/>
            <person name="Karasinski D."/>
            <person name="Kautmanova I."/>
            <person name="Kiss B."/>
            <person name="Kocsube S."/>
            <person name="Kotiranta H."/>
            <person name="LaButti K.M."/>
            <person name="Lechner B.E."/>
            <person name="Liimatainen K."/>
            <person name="Lipzen A."/>
            <person name="Lukacs Z."/>
            <person name="Mihaltcheva S."/>
            <person name="Morgado L.N."/>
            <person name="Niskanen T."/>
            <person name="Noordeloos M.E."/>
            <person name="Ohm R.A."/>
            <person name="Ortiz-Santana B."/>
            <person name="Ovrebo C."/>
            <person name="Racz N."/>
            <person name="Riley R."/>
            <person name="Savchenko A."/>
            <person name="Shiryaev A."/>
            <person name="Soop K."/>
            <person name="Spirin V."/>
            <person name="Szebenyi C."/>
            <person name="Tomsovsky M."/>
            <person name="Tulloss R.E."/>
            <person name="Uehling J."/>
            <person name="Grigoriev I.V."/>
            <person name="Vagvolgyi C."/>
            <person name="Papp T."/>
            <person name="Martin F.M."/>
            <person name="Miettinen O."/>
            <person name="Hibbett D.S."/>
            <person name="Nagy L.G."/>
        </authorList>
    </citation>
    <scope>NUCLEOTIDE SEQUENCE [LARGE SCALE GENOMIC DNA]</scope>
    <source>
        <strain evidence="1 2">OMC1185</strain>
    </source>
</reference>
<gene>
    <name evidence="1" type="ORF">OE88DRAFT_1140532</name>
</gene>
<dbReference type="EMBL" id="ML213506">
    <property type="protein sequence ID" value="TFK53996.1"/>
    <property type="molecule type" value="Genomic_DNA"/>
</dbReference>
<organism evidence="1 2">
    <name type="scientific">Heliocybe sulcata</name>
    <dbReference type="NCBI Taxonomy" id="5364"/>
    <lineage>
        <taxon>Eukaryota</taxon>
        <taxon>Fungi</taxon>
        <taxon>Dikarya</taxon>
        <taxon>Basidiomycota</taxon>
        <taxon>Agaricomycotina</taxon>
        <taxon>Agaricomycetes</taxon>
        <taxon>Gloeophyllales</taxon>
        <taxon>Gloeophyllaceae</taxon>
        <taxon>Heliocybe</taxon>
    </lineage>
</organism>
<sequence length="198" mass="22479">MILDLDAEPDRIILDGLVGIQTSSTIHNLTLCPTLFTSDRIRVPRIRRPDGRKTAVAYLPSSSRQSAGSAQSAADRDRIVKSHIEEHPDWEDYMKSTCVSTVYRQFKFVQGRIDFWHGATTPPDLPVAPKAKIGPTHVLRAMKLTTDWGARTERGTWTRESRICWKSTRGTAHCPKGMRSSGFCISLLLWAHYRFRRV</sequence>
<dbReference type="AlphaFoldDB" id="A0A5C3NC46"/>
<evidence type="ECO:0000313" key="2">
    <source>
        <dbReference type="Proteomes" id="UP000305948"/>
    </source>
</evidence>
<name>A0A5C3NC46_9AGAM</name>
<dbReference type="Proteomes" id="UP000305948">
    <property type="component" value="Unassembled WGS sequence"/>
</dbReference>